<proteinExistence type="predicted"/>
<dbReference type="OrthoDB" id="1406894at2"/>
<dbReference type="EMBL" id="FOPP01000003">
    <property type="protein sequence ID" value="SFG93150.1"/>
    <property type="molecule type" value="Genomic_DNA"/>
</dbReference>
<name>A0A1I2VVL9_9SPHI</name>
<dbReference type="Proteomes" id="UP000199666">
    <property type="component" value="Unassembled WGS sequence"/>
</dbReference>
<dbReference type="GO" id="GO:0016740">
    <property type="term" value="F:transferase activity"/>
    <property type="evidence" value="ECO:0007669"/>
    <property type="project" value="UniProtKB-KW"/>
</dbReference>
<dbReference type="AlphaFoldDB" id="A0A1I2VVL9"/>
<accession>A0A1I2VVL9</accession>
<gene>
    <name evidence="1" type="ORF">SAMN04489864_103293</name>
</gene>
<protein>
    <submittedName>
        <fullName evidence="1">Glycosyltransferase involved in cell wall bisynthesis</fullName>
    </submittedName>
</protein>
<evidence type="ECO:0000313" key="2">
    <source>
        <dbReference type="Proteomes" id="UP000199666"/>
    </source>
</evidence>
<dbReference type="SUPFAM" id="SSF53756">
    <property type="entry name" value="UDP-Glycosyltransferase/glycogen phosphorylase"/>
    <property type="match status" value="1"/>
</dbReference>
<sequence>MSLTITLITSSHLSSNPRLVKEASALLSAGYKLNILCAQNLAELSRFDAEIFEQLYPANIHIINYQKETLWGRYLRVKSAIRLKLVNAGFIKSLKKYKWLAQSRMLPEMKFALKSIKTDLYIAHTVAAFPAAAWAAEYHHSKYALDAEDYHSGETNNIERQQIITALENEFIQNCAYLSTASPLSSEFYRKRYPEVKIITINNVFPFSHINSEGSTVSKPLKLVWFSQTIGLNRGLQEFIQALSALEFNLFELHLRGSYTEEVKSALLNYTTEEWKSRIFFYPQCSGIYLEEWLRHFDIGLALEHSGDLNKKLCISNKIFQYISAGLGVIATNTNGQKWVFDKTPGIGIVVREDDMGSAACQLAYWTENPETLETAKQQSVNAAKLIFNWDLEKNKLLEQISLISKN</sequence>
<organism evidence="1 2">
    <name type="scientific">Pedobacter insulae</name>
    <dbReference type="NCBI Taxonomy" id="414048"/>
    <lineage>
        <taxon>Bacteria</taxon>
        <taxon>Pseudomonadati</taxon>
        <taxon>Bacteroidota</taxon>
        <taxon>Sphingobacteriia</taxon>
        <taxon>Sphingobacteriales</taxon>
        <taxon>Sphingobacteriaceae</taxon>
        <taxon>Pedobacter</taxon>
    </lineage>
</organism>
<dbReference type="Gene3D" id="3.40.50.2000">
    <property type="entry name" value="Glycogen Phosphorylase B"/>
    <property type="match status" value="2"/>
</dbReference>
<keyword evidence="1" id="KW-0808">Transferase</keyword>
<dbReference type="STRING" id="414048.SAMN04489864_103293"/>
<keyword evidence="2" id="KW-1185">Reference proteome</keyword>
<reference evidence="1 2" key="1">
    <citation type="submission" date="2016-10" db="EMBL/GenBank/DDBJ databases">
        <authorList>
            <person name="de Groot N.N."/>
        </authorList>
    </citation>
    <scope>NUCLEOTIDE SEQUENCE [LARGE SCALE GENOMIC DNA]</scope>
    <source>
        <strain evidence="1 2">DSM 18684</strain>
    </source>
</reference>
<evidence type="ECO:0000313" key="1">
    <source>
        <dbReference type="EMBL" id="SFG93150.1"/>
    </source>
</evidence>